<organism evidence="1 2">
    <name type="scientific">Paenibacillus macquariensis</name>
    <dbReference type="NCBI Taxonomy" id="948756"/>
    <lineage>
        <taxon>Bacteria</taxon>
        <taxon>Bacillati</taxon>
        <taxon>Bacillota</taxon>
        <taxon>Bacilli</taxon>
        <taxon>Bacillales</taxon>
        <taxon>Paenibacillaceae</taxon>
        <taxon>Paenibacillus</taxon>
    </lineage>
</organism>
<protein>
    <submittedName>
        <fullName evidence="1">Uncharacterized protein</fullName>
    </submittedName>
</protein>
<keyword evidence="2" id="KW-1185">Reference proteome</keyword>
<name>A0ABY1K9S6_9BACL</name>
<gene>
    <name evidence="1" type="ORF">SAMN05421578_11563</name>
</gene>
<evidence type="ECO:0000313" key="2">
    <source>
        <dbReference type="Proteomes" id="UP000186666"/>
    </source>
</evidence>
<dbReference type="EMBL" id="FTNK01000015">
    <property type="protein sequence ID" value="SIR47748.1"/>
    <property type="molecule type" value="Genomic_DNA"/>
</dbReference>
<accession>A0ABY1K9S6</accession>
<proteinExistence type="predicted"/>
<comment type="caution">
    <text evidence="1">The sequence shown here is derived from an EMBL/GenBank/DDBJ whole genome shotgun (WGS) entry which is preliminary data.</text>
</comment>
<evidence type="ECO:0000313" key="1">
    <source>
        <dbReference type="EMBL" id="SIR47748.1"/>
    </source>
</evidence>
<sequence>MKGPNATARENSLNKRGRGTLSGYLWYNFPHSFDKQKGHGTP</sequence>
<reference evidence="1 2" key="1">
    <citation type="submission" date="2017-01" db="EMBL/GenBank/DDBJ databases">
        <authorList>
            <person name="Varghese N."/>
            <person name="Submissions S."/>
        </authorList>
    </citation>
    <scope>NUCLEOTIDE SEQUENCE [LARGE SCALE GENOMIC DNA]</scope>
    <source>
        <strain evidence="1 2">ATCC 23464</strain>
    </source>
</reference>
<dbReference type="Proteomes" id="UP000186666">
    <property type="component" value="Unassembled WGS sequence"/>
</dbReference>